<keyword evidence="3" id="KW-1185">Reference proteome</keyword>
<dbReference type="InterPro" id="IPR018666">
    <property type="entry name" value="DUF2125"/>
</dbReference>
<dbReference type="RefSeq" id="WP_020953072.1">
    <property type="nucleotide sequence ID" value="NC_022043.1"/>
</dbReference>
<dbReference type="EMBL" id="CP006653">
    <property type="protein sequence ID" value="AGT11301.1"/>
    <property type="molecule type" value="Genomic_DNA"/>
</dbReference>
<keyword evidence="2" id="KW-0614">Plasmid</keyword>
<sequence>MSLRLTSSALALMAFAMPAFADVTPEEVWQTWVDYYKSTGYTVTEGGHDLAGETLTLKDVKFANESDGDKVEFTVPQITLQSTGDGKVRTTYAESFPVSISGKNADDEAFSTDLTVSLPGNSTVTSGAKGDLVNEMSLPELTVTVDKLQSGDKTQDLNVKFTATNSTGTAHTVAGAEGKYDYKMKSEKATIAISGEPDGPGKGDLNLNFAMDALDMDFTGLGMDAIAGAQADLGAALEKGLSLAGTFKSGKTAFDFNVDKPADAETQTEAETVKGTGTIDAFDLTFKMSKDGLVYQGNGDKTAAQLTANSLPFPVTYGINSSSFDFQMPVAKSDADQPFKFAYSLNGLTLGDEIWNLFDPTKQLSRDPANLDIDITGKGKVVANLFDEKALTGETDADGDETAAAQPFEPSEVTINQLALSAVGAKVSATGTLKPAGDGGIETPVGSLNARYEGVNGLIDNLGKMGLIPDDQMAGVRMMLAMFARPADGNDVLTTDLEFKEDGSVFANGQQVK</sequence>
<dbReference type="KEGG" id="pami:JCM7686_pAMI5p235"/>
<dbReference type="OrthoDB" id="7791409at2"/>
<name>S5Z1I0_PARAH</name>
<gene>
    <name evidence="2" type="ORF">JCM7686_pAMI5p235</name>
</gene>
<evidence type="ECO:0008006" key="4">
    <source>
        <dbReference type="Google" id="ProtNLM"/>
    </source>
</evidence>
<accession>S5Z1I0</accession>
<protein>
    <recommendedName>
        <fullName evidence="4">DUF2125 domain-containing protein</fullName>
    </recommendedName>
</protein>
<feature type="signal peptide" evidence="1">
    <location>
        <begin position="1"/>
        <end position="21"/>
    </location>
</feature>
<evidence type="ECO:0000313" key="3">
    <source>
        <dbReference type="Proteomes" id="UP000015480"/>
    </source>
</evidence>
<evidence type="ECO:0000256" key="1">
    <source>
        <dbReference type="SAM" id="SignalP"/>
    </source>
</evidence>
<geneLocation type="plasmid" evidence="2 3">
    <name>pAMI5</name>
</geneLocation>
<evidence type="ECO:0000313" key="2">
    <source>
        <dbReference type="EMBL" id="AGT11301.1"/>
    </source>
</evidence>
<dbReference type="Proteomes" id="UP000015480">
    <property type="component" value="Plasmid pAMI5"/>
</dbReference>
<organism evidence="2 3">
    <name type="scientific">Paracoccus aminophilus JCM 7686</name>
    <dbReference type="NCBI Taxonomy" id="1367847"/>
    <lineage>
        <taxon>Bacteria</taxon>
        <taxon>Pseudomonadati</taxon>
        <taxon>Pseudomonadota</taxon>
        <taxon>Alphaproteobacteria</taxon>
        <taxon>Rhodobacterales</taxon>
        <taxon>Paracoccaceae</taxon>
        <taxon>Paracoccus</taxon>
    </lineage>
</organism>
<reference evidence="2 3" key="1">
    <citation type="journal article" date="2014" name="BMC Genomics">
        <title>Architecture and functions of a multipartite genome of the methylotrophic bacterium Paracoccus aminophilus JCM 7686, containing primary and secondary chromids.</title>
        <authorList>
            <person name="Dziewit L."/>
            <person name="Czarnecki J."/>
            <person name="Wibberg D."/>
            <person name="Radlinska M."/>
            <person name="Mrozek P."/>
            <person name="Szymczak M."/>
            <person name="Schluter A."/>
            <person name="Puhler A."/>
            <person name="Bartosik D."/>
        </authorList>
    </citation>
    <scope>NUCLEOTIDE SEQUENCE [LARGE SCALE GENOMIC DNA]</scope>
    <source>
        <strain evidence="2">JCM 7686</strain>
        <plasmid evidence="3">Plasmid pAMI5</plasmid>
    </source>
</reference>
<dbReference type="Pfam" id="PF09898">
    <property type="entry name" value="DUF2125"/>
    <property type="match status" value="1"/>
</dbReference>
<feature type="chain" id="PRO_5004534873" description="DUF2125 domain-containing protein" evidence="1">
    <location>
        <begin position="22"/>
        <end position="513"/>
    </location>
</feature>
<proteinExistence type="predicted"/>
<dbReference type="AlphaFoldDB" id="S5Z1I0"/>
<dbReference type="HOGENOM" id="CLU_041418_0_0_5"/>
<keyword evidence="1" id="KW-0732">Signal</keyword>
<dbReference type="PATRIC" id="fig|1367847.3.peg.4271"/>